<dbReference type="PANTHER" id="PTHR33939">
    <property type="entry name" value="PROTEIN CBG22215"/>
    <property type="match status" value="1"/>
</dbReference>
<dbReference type="PANTHER" id="PTHR33939:SF1">
    <property type="entry name" value="DUF4371 DOMAIN-CONTAINING PROTEIN"/>
    <property type="match status" value="1"/>
</dbReference>
<gene>
    <name evidence="1" type="ORF">SFRICE_026249</name>
</gene>
<reference evidence="1" key="1">
    <citation type="submission" date="2016-07" db="EMBL/GenBank/DDBJ databases">
        <authorList>
            <person name="Bretaudeau A."/>
        </authorList>
    </citation>
    <scope>NUCLEOTIDE SEQUENCE</scope>
    <source>
        <strain evidence="1">Rice</strain>
        <tissue evidence="1">Whole body</tissue>
    </source>
</reference>
<accession>A0A2H1VDE5</accession>
<organism evidence="1">
    <name type="scientific">Spodoptera frugiperda</name>
    <name type="common">Fall armyworm</name>
    <dbReference type="NCBI Taxonomy" id="7108"/>
    <lineage>
        <taxon>Eukaryota</taxon>
        <taxon>Metazoa</taxon>
        <taxon>Ecdysozoa</taxon>
        <taxon>Arthropoda</taxon>
        <taxon>Hexapoda</taxon>
        <taxon>Insecta</taxon>
        <taxon>Pterygota</taxon>
        <taxon>Neoptera</taxon>
        <taxon>Endopterygota</taxon>
        <taxon>Lepidoptera</taxon>
        <taxon>Glossata</taxon>
        <taxon>Ditrysia</taxon>
        <taxon>Noctuoidea</taxon>
        <taxon>Noctuidae</taxon>
        <taxon>Amphipyrinae</taxon>
        <taxon>Spodoptera</taxon>
    </lineage>
</organism>
<dbReference type="AlphaFoldDB" id="A0A2H1VDE5"/>
<sequence length="103" mass="12048">MANPIVVAKYAQKLPSLTDYDGRKAASQAWLSENVKFEYYLKKAELYEFTKKPPKNYSVDNLFASYGHEVLRLLPYNCDQNPIEYMWHLKKACKHQNLSQSAR</sequence>
<dbReference type="Gene3D" id="3.30.420.10">
    <property type="entry name" value="Ribonuclease H-like superfamily/Ribonuclease H"/>
    <property type="match status" value="1"/>
</dbReference>
<protein>
    <submittedName>
        <fullName evidence="1">SFRICE_026249</fullName>
    </submittedName>
</protein>
<name>A0A2H1VDE5_SPOFR</name>
<proteinExistence type="predicted"/>
<evidence type="ECO:0000313" key="1">
    <source>
        <dbReference type="EMBL" id="SOQ38811.1"/>
    </source>
</evidence>
<dbReference type="EMBL" id="ODYU01001927">
    <property type="protein sequence ID" value="SOQ38811.1"/>
    <property type="molecule type" value="Genomic_DNA"/>
</dbReference>
<dbReference type="GO" id="GO:0003676">
    <property type="term" value="F:nucleic acid binding"/>
    <property type="evidence" value="ECO:0007669"/>
    <property type="project" value="InterPro"/>
</dbReference>
<dbReference type="InterPro" id="IPR036397">
    <property type="entry name" value="RNaseH_sf"/>
</dbReference>